<organism evidence="3 4">
    <name type="scientific">Gordonia insulae</name>
    <dbReference type="NCBI Taxonomy" id="2420509"/>
    <lineage>
        <taxon>Bacteria</taxon>
        <taxon>Bacillati</taxon>
        <taxon>Actinomycetota</taxon>
        <taxon>Actinomycetes</taxon>
        <taxon>Mycobacteriales</taxon>
        <taxon>Gordoniaceae</taxon>
        <taxon>Gordonia</taxon>
    </lineage>
</organism>
<sequence>MRSSLTATMARGKIGRVTDANTPDDKAGSAIGTGTPFDADAYDLSADVDALAEDIDLLRGEIDRLDAMILAAVKRRSAVSKKIGAARMASGGPRLVHSREVKVLDRFAELGQEGHTLAMLLLRLGRGPLGR</sequence>
<dbReference type="SUPFAM" id="SSF48600">
    <property type="entry name" value="Chorismate mutase II"/>
    <property type="match status" value="1"/>
</dbReference>
<dbReference type="GO" id="GO:0004106">
    <property type="term" value="F:chorismate mutase activity"/>
    <property type="evidence" value="ECO:0007669"/>
    <property type="project" value="UniProtKB-EC"/>
</dbReference>
<keyword evidence="1 3" id="KW-0413">Isomerase</keyword>
<dbReference type="PANTHER" id="PTHR38041">
    <property type="entry name" value="CHORISMATE MUTASE"/>
    <property type="match status" value="1"/>
</dbReference>
<dbReference type="Gene3D" id="1.20.59.10">
    <property type="entry name" value="Chorismate mutase"/>
    <property type="match status" value="1"/>
</dbReference>
<dbReference type="InterPro" id="IPR002701">
    <property type="entry name" value="CM_II_prokaryot"/>
</dbReference>
<dbReference type="Pfam" id="PF01817">
    <property type="entry name" value="CM_2"/>
    <property type="match status" value="1"/>
</dbReference>
<accession>A0A3G8JJS5</accession>
<dbReference type="EC" id="5.4.99.5" evidence="3"/>
<gene>
    <name evidence="3" type="ORF">D7316_01879</name>
</gene>
<dbReference type="InterPro" id="IPR010958">
    <property type="entry name" value="Chorismate_mutase_highGC-bac"/>
</dbReference>
<dbReference type="InterPro" id="IPR051331">
    <property type="entry name" value="Chorismate_mutase-related"/>
</dbReference>
<dbReference type="SMART" id="SM00830">
    <property type="entry name" value="CM_2"/>
    <property type="match status" value="1"/>
</dbReference>
<protein>
    <submittedName>
        <fullName evidence="3">Intracellular chorismate mutase</fullName>
        <ecNumber evidence="3">5.4.99.5</ecNumber>
    </submittedName>
</protein>
<feature type="domain" description="Chorismate mutase" evidence="2">
    <location>
        <begin position="49"/>
        <end position="131"/>
    </location>
</feature>
<dbReference type="NCBIfam" id="NF005894">
    <property type="entry name" value="PRK07857.1"/>
    <property type="match status" value="1"/>
</dbReference>
<dbReference type="EMBL" id="CP033972">
    <property type="protein sequence ID" value="AZG45284.1"/>
    <property type="molecule type" value="Genomic_DNA"/>
</dbReference>
<dbReference type="NCBIfam" id="TIGR01808">
    <property type="entry name" value="CM_M_hiGC-arch"/>
    <property type="match status" value="1"/>
</dbReference>
<evidence type="ECO:0000259" key="2">
    <source>
        <dbReference type="PROSITE" id="PS51168"/>
    </source>
</evidence>
<dbReference type="AlphaFoldDB" id="A0A3G8JJS5"/>
<dbReference type="Proteomes" id="UP000271469">
    <property type="component" value="Chromosome"/>
</dbReference>
<dbReference type="PROSITE" id="PS51168">
    <property type="entry name" value="CHORISMATE_MUT_2"/>
    <property type="match status" value="1"/>
</dbReference>
<reference evidence="3 4" key="1">
    <citation type="submission" date="2018-11" db="EMBL/GenBank/DDBJ databases">
        <title>Gordonia insulae sp. nov., isolated from an island soil.</title>
        <authorList>
            <person name="Kim Y.S."/>
            <person name="Kim S.B."/>
        </authorList>
    </citation>
    <scope>NUCLEOTIDE SEQUENCE [LARGE SCALE GENOMIC DNA]</scope>
    <source>
        <strain evidence="3 4">MMS17-SY073</strain>
    </source>
</reference>
<proteinExistence type="predicted"/>
<dbReference type="PANTHER" id="PTHR38041:SF1">
    <property type="entry name" value="CHORISMATE MUTASE"/>
    <property type="match status" value="1"/>
</dbReference>
<evidence type="ECO:0000313" key="3">
    <source>
        <dbReference type="EMBL" id="AZG45284.1"/>
    </source>
</evidence>
<keyword evidence="4" id="KW-1185">Reference proteome</keyword>
<evidence type="ECO:0000256" key="1">
    <source>
        <dbReference type="ARBA" id="ARBA00023235"/>
    </source>
</evidence>
<name>A0A3G8JJS5_9ACTN</name>
<dbReference type="KEGG" id="gom:D7316_01879"/>
<dbReference type="InterPro" id="IPR036263">
    <property type="entry name" value="Chorismate_II_sf"/>
</dbReference>
<dbReference type="GO" id="GO:0009697">
    <property type="term" value="P:salicylic acid biosynthetic process"/>
    <property type="evidence" value="ECO:0007669"/>
    <property type="project" value="TreeGrafter"/>
</dbReference>
<evidence type="ECO:0000313" key="4">
    <source>
        <dbReference type="Proteomes" id="UP000271469"/>
    </source>
</evidence>
<dbReference type="GO" id="GO:0046417">
    <property type="term" value="P:chorismate metabolic process"/>
    <property type="evidence" value="ECO:0007669"/>
    <property type="project" value="InterPro"/>
</dbReference>
<dbReference type="InterPro" id="IPR036979">
    <property type="entry name" value="CM_dom_sf"/>
</dbReference>